<dbReference type="PANTHER" id="PTHR31358:SF29">
    <property type="entry name" value="PROTEIN WVD2-LIKE 5-RELATED"/>
    <property type="match status" value="1"/>
</dbReference>
<evidence type="ECO:0000256" key="5">
    <source>
        <dbReference type="ARBA" id="ARBA00023212"/>
    </source>
</evidence>
<feature type="compositionally biased region" description="Polar residues" evidence="6">
    <location>
        <begin position="13"/>
        <end position="23"/>
    </location>
</feature>
<dbReference type="Proteomes" id="UP001324115">
    <property type="component" value="Unassembled WGS sequence"/>
</dbReference>
<feature type="domain" description="TPX2 C-terminal" evidence="7">
    <location>
        <begin position="218"/>
        <end position="293"/>
    </location>
</feature>
<feature type="compositionally biased region" description="Polar residues" evidence="6">
    <location>
        <begin position="72"/>
        <end position="83"/>
    </location>
</feature>
<feature type="compositionally biased region" description="Basic and acidic residues" evidence="6">
    <location>
        <begin position="238"/>
        <end position="258"/>
    </location>
</feature>
<keyword evidence="4" id="KW-0493">Microtubule</keyword>
<evidence type="ECO:0000259" key="7">
    <source>
        <dbReference type="Pfam" id="PF06886"/>
    </source>
</evidence>
<evidence type="ECO:0000256" key="6">
    <source>
        <dbReference type="SAM" id="MobiDB-lite"/>
    </source>
</evidence>
<accession>A0AAN7JB11</accession>
<gene>
    <name evidence="8" type="ORF">RGQ29_012796</name>
</gene>
<feature type="compositionally biased region" description="Polar residues" evidence="6">
    <location>
        <begin position="362"/>
        <end position="375"/>
    </location>
</feature>
<feature type="region of interest" description="Disordered" evidence="6">
    <location>
        <begin position="61"/>
        <end position="129"/>
    </location>
</feature>
<protein>
    <recommendedName>
        <fullName evidence="7">TPX2 C-terminal domain-containing protein</fullName>
    </recommendedName>
</protein>
<evidence type="ECO:0000313" key="9">
    <source>
        <dbReference type="Proteomes" id="UP001324115"/>
    </source>
</evidence>
<evidence type="ECO:0000313" key="8">
    <source>
        <dbReference type="EMBL" id="KAK4604437.1"/>
    </source>
</evidence>
<comment type="subcellular location">
    <subcellularLocation>
        <location evidence="1">Cytoplasm</location>
        <location evidence="1">Cytoskeleton</location>
    </subcellularLocation>
</comment>
<evidence type="ECO:0000256" key="3">
    <source>
        <dbReference type="ARBA" id="ARBA00022490"/>
    </source>
</evidence>
<evidence type="ECO:0000256" key="1">
    <source>
        <dbReference type="ARBA" id="ARBA00004245"/>
    </source>
</evidence>
<keyword evidence="3" id="KW-0963">Cytoplasm</keyword>
<dbReference type="EMBL" id="JAXUIC010000002">
    <property type="protein sequence ID" value="KAK4604438.1"/>
    <property type="molecule type" value="Genomic_DNA"/>
</dbReference>
<dbReference type="Pfam" id="PF06886">
    <property type="entry name" value="TPX2"/>
    <property type="match status" value="1"/>
</dbReference>
<dbReference type="PANTHER" id="PTHR31358">
    <property type="entry name" value="PROTEIN WVD2-LIKE 4"/>
    <property type="match status" value="1"/>
</dbReference>
<evidence type="ECO:0000256" key="2">
    <source>
        <dbReference type="ARBA" id="ARBA00005885"/>
    </source>
</evidence>
<dbReference type="InterPro" id="IPR027329">
    <property type="entry name" value="TPX2_C"/>
</dbReference>
<proteinExistence type="inferred from homology"/>
<dbReference type="GO" id="GO:0008017">
    <property type="term" value="F:microtubule binding"/>
    <property type="evidence" value="ECO:0007669"/>
    <property type="project" value="InterPro"/>
</dbReference>
<feature type="compositionally biased region" description="Low complexity" evidence="6">
    <location>
        <begin position="308"/>
        <end position="325"/>
    </location>
</feature>
<keyword evidence="9" id="KW-1185">Reference proteome</keyword>
<feature type="region of interest" description="Disordered" evidence="6">
    <location>
        <begin position="238"/>
        <end position="408"/>
    </location>
</feature>
<keyword evidence="5" id="KW-0206">Cytoskeleton</keyword>
<sequence length="408" mass="44810">MDATDPMAGMEVSHQNEVSNSGTDDVIMEEGSSVLNNTVEYEGLDKSSVADSLLGESGAFEPLAEKDVERSSFPQEFTGLTITKETREGDNTNNLENSKKVQGRGTTIKHSNPNTIVTSMKKNKDGKFGSVTLKKPFALATNRRSPNDRQIAESITSIPSVRAKKLASAASAACHFLQSGQSCTALPELSTSEPECLRSPAVESTKPERVGRLPSYGFRFKCDERAQKRKEFLSKIEEKIHAKEAERTTLQEKSKESQNAEIKMLRKSLTFKASPMPSFYHEPAPPKVEFKRIPPTRARSPKLGRGKGSSAASSEGSGSHSTQSGRLSLDEKITRTYASKESSGKKPLRKSLPKLPSEKNKLSNSRENMTSSTQHLEQHKIDQEAGKISEPSQRKTEIDANPVPKKQD</sequence>
<feature type="compositionally biased region" description="Polar residues" evidence="6">
    <location>
        <begin position="104"/>
        <end position="120"/>
    </location>
</feature>
<dbReference type="InterPro" id="IPR044833">
    <property type="entry name" value="WDL5/6"/>
</dbReference>
<comment type="caution">
    <text evidence="8">The sequence shown here is derived from an EMBL/GenBank/DDBJ whole genome shotgun (WGS) entry which is preliminary data.</text>
</comment>
<dbReference type="GO" id="GO:0005874">
    <property type="term" value="C:microtubule"/>
    <property type="evidence" value="ECO:0007669"/>
    <property type="project" value="UniProtKB-KW"/>
</dbReference>
<organism evidence="8 9">
    <name type="scientific">Quercus rubra</name>
    <name type="common">Northern red oak</name>
    <name type="synonym">Quercus borealis</name>
    <dbReference type="NCBI Taxonomy" id="3512"/>
    <lineage>
        <taxon>Eukaryota</taxon>
        <taxon>Viridiplantae</taxon>
        <taxon>Streptophyta</taxon>
        <taxon>Embryophyta</taxon>
        <taxon>Tracheophyta</taxon>
        <taxon>Spermatophyta</taxon>
        <taxon>Magnoliopsida</taxon>
        <taxon>eudicotyledons</taxon>
        <taxon>Gunneridae</taxon>
        <taxon>Pentapetalae</taxon>
        <taxon>rosids</taxon>
        <taxon>fabids</taxon>
        <taxon>Fagales</taxon>
        <taxon>Fagaceae</taxon>
        <taxon>Quercus</taxon>
    </lineage>
</organism>
<evidence type="ECO:0000256" key="4">
    <source>
        <dbReference type="ARBA" id="ARBA00022701"/>
    </source>
</evidence>
<reference evidence="8 9" key="1">
    <citation type="journal article" date="2023" name="G3 (Bethesda)">
        <title>A haplotype-resolved chromosome-scale genome for Quercus rubra L. provides insights into the genetics of adaptive traits for red oak species.</title>
        <authorList>
            <person name="Kapoor B."/>
            <person name="Jenkins J."/>
            <person name="Schmutz J."/>
            <person name="Zhebentyayeva T."/>
            <person name="Kuelheim C."/>
            <person name="Coggeshall M."/>
            <person name="Heim C."/>
            <person name="Lasky J.R."/>
            <person name="Leites L."/>
            <person name="Islam-Faridi N."/>
            <person name="Romero-Severson J."/>
            <person name="DeLeo V.L."/>
            <person name="Lucas S.M."/>
            <person name="Lazic D."/>
            <person name="Gailing O."/>
            <person name="Carlson J."/>
            <person name="Staton M."/>
        </authorList>
    </citation>
    <scope>NUCLEOTIDE SEQUENCE [LARGE SCALE GENOMIC DNA]</scope>
    <source>
        <strain evidence="8">Pseudo-F2</strain>
    </source>
</reference>
<feature type="region of interest" description="Disordered" evidence="6">
    <location>
        <begin position="1"/>
        <end position="24"/>
    </location>
</feature>
<comment type="similarity">
    <text evidence="2">Belongs to the TPX2 family.</text>
</comment>
<name>A0AAN7JB11_QUERU</name>
<dbReference type="AlphaFoldDB" id="A0AAN7JB11"/>
<dbReference type="EMBL" id="JAXUIC010000002">
    <property type="protein sequence ID" value="KAK4604437.1"/>
    <property type="molecule type" value="Genomic_DNA"/>
</dbReference>
<feature type="compositionally biased region" description="Basic and acidic residues" evidence="6">
    <location>
        <begin position="376"/>
        <end position="398"/>
    </location>
</feature>